<feature type="transmembrane region" description="Helical" evidence="1">
    <location>
        <begin position="170"/>
        <end position="196"/>
    </location>
</feature>
<feature type="transmembrane region" description="Helical" evidence="1">
    <location>
        <begin position="64"/>
        <end position="83"/>
    </location>
</feature>
<feature type="transmembrane region" description="Helical" evidence="1">
    <location>
        <begin position="492"/>
        <end position="514"/>
    </location>
</feature>
<evidence type="ECO:0000313" key="3">
    <source>
        <dbReference type="Proteomes" id="UP000243547"/>
    </source>
</evidence>
<feature type="transmembrane region" description="Helical" evidence="1">
    <location>
        <begin position="251"/>
        <end position="268"/>
    </location>
</feature>
<sequence length="517" mass="62551">MESFFNKIKLNYIFLEYTISQNTFLIRNKLKLKNYLSIYFFIQFIFLIFFTIILFLLKNNLSEFFFILVTLIFLITNNLSIILNPIKDILKKFNFEYYQLAFNKQDDFVKYIINTYFFINKFTSFPFIIPVYLIFFYKFQIRGLLILLIIEMLLFIFYKINKLTENNKKIFTSIFNYIFFSVVLFYFSFIITKIIIRMMNISRTIIASLGGITENYWIIIETELVKEIANINDIFLNVQEKFLYLFYEGNIYKLSFILSLIIIFNYVITNLRLFKTNSDEFLLPKFFSCLIKKAKENSNPCLFKDQELILNFKLKKLDSFLTLLFPKENFVIIGSFIAIASSINNIWIIVTLFNYIIITFINALLNTTKVIIKGIFDYRIDLKFIKIYKTLYYNIPKYIIKSKVLLSMYFILFPIIFLIIILIIIISFYFKWKTLYLILNIIFLKLIYYQLINFYLIGDFKVFLINYDLDENISYDNYDIENIFGYSIFKNYTFIPVYTLNFIFSFILIFFRFFEFV</sequence>
<dbReference type="RefSeq" id="WP_072907251.1">
    <property type="nucleotide sequence ID" value="NZ_FRAI01000012.1"/>
</dbReference>
<keyword evidence="1" id="KW-1133">Transmembrane helix</keyword>
<organism evidence="2 3">
    <name type="scientific">Anaerobranca californiensis DSM 14826</name>
    <dbReference type="NCBI Taxonomy" id="1120989"/>
    <lineage>
        <taxon>Bacteria</taxon>
        <taxon>Bacillati</taxon>
        <taxon>Bacillota</taxon>
        <taxon>Clostridia</taxon>
        <taxon>Eubacteriales</taxon>
        <taxon>Proteinivoracaceae</taxon>
        <taxon>Anaerobranca</taxon>
    </lineage>
</organism>
<protein>
    <submittedName>
        <fullName evidence="2">Uncharacterized protein</fullName>
    </submittedName>
</protein>
<feature type="transmembrane region" description="Helical" evidence="1">
    <location>
        <begin position="346"/>
        <end position="365"/>
    </location>
</feature>
<feature type="transmembrane region" description="Helical" evidence="1">
    <location>
        <begin position="404"/>
        <end position="430"/>
    </location>
</feature>
<feature type="transmembrane region" description="Helical" evidence="1">
    <location>
        <begin position="111"/>
        <end position="135"/>
    </location>
</feature>
<dbReference type="EMBL" id="FRAI01000012">
    <property type="protein sequence ID" value="SHK00378.1"/>
    <property type="molecule type" value="Genomic_DNA"/>
</dbReference>
<dbReference type="Proteomes" id="UP000243547">
    <property type="component" value="Unassembled WGS sequence"/>
</dbReference>
<evidence type="ECO:0000313" key="2">
    <source>
        <dbReference type="EMBL" id="SHK00378.1"/>
    </source>
</evidence>
<keyword evidence="1" id="KW-0812">Transmembrane</keyword>
<dbReference type="STRING" id="1120989.SAMN02745227_01266"/>
<evidence type="ECO:0000256" key="1">
    <source>
        <dbReference type="SAM" id="Phobius"/>
    </source>
</evidence>
<dbReference type="AlphaFoldDB" id="A0A1M6NXL3"/>
<keyword evidence="1" id="KW-0472">Membrane</keyword>
<feature type="transmembrane region" description="Helical" evidence="1">
    <location>
        <begin position="36"/>
        <end position="58"/>
    </location>
</feature>
<reference evidence="3" key="1">
    <citation type="submission" date="2016-11" db="EMBL/GenBank/DDBJ databases">
        <authorList>
            <person name="Varghese N."/>
            <person name="Submissions S."/>
        </authorList>
    </citation>
    <scope>NUCLEOTIDE SEQUENCE [LARGE SCALE GENOMIC DNA]</scope>
    <source>
        <strain evidence="3">DSM 14826</strain>
    </source>
</reference>
<gene>
    <name evidence="2" type="ORF">SAMN02745227_01266</name>
</gene>
<keyword evidence="3" id="KW-1185">Reference proteome</keyword>
<feature type="transmembrane region" description="Helical" evidence="1">
    <location>
        <begin position="141"/>
        <end position="158"/>
    </location>
</feature>
<proteinExistence type="predicted"/>
<accession>A0A1M6NXL3</accession>
<feature type="transmembrane region" description="Helical" evidence="1">
    <location>
        <begin position="436"/>
        <end position="457"/>
    </location>
</feature>
<name>A0A1M6NXL3_9FIRM</name>
<dbReference type="OrthoDB" id="9844634at2"/>